<evidence type="ECO:0000313" key="6">
    <source>
        <dbReference type="Proteomes" id="UP001219525"/>
    </source>
</evidence>
<evidence type="ECO:0000256" key="1">
    <source>
        <dbReference type="ARBA" id="ARBA00022603"/>
    </source>
</evidence>
<dbReference type="Gene3D" id="2.40.50.140">
    <property type="entry name" value="Nucleic acid-binding proteins"/>
    <property type="match status" value="1"/>
</dbReference>
<feature type="domain" description="TRAM" evidence="4">
    <location>
        <begin position="1"/>
        <end position="54"/>
    </location>
</feature>
<feature type="non-terminal residue" evidence="5">
    <location>
        <position position="99"/>
    </location>
</feature>
<protein>
    <recommendedName>
        <fullName evidence="4">TRAM domain-containing protein</fullName>
    </recommendedName>
</protein>
<sequence length="99" mass="10916">VQVVALSSTGSALATPSGSSRPWVVVVPFALPGETIRVKVYRNARMHSVADLLEITTPNLELRDNSRVQCKYFGTCGGCQYQMLSYEKQLNLKRDVVAK</sequence>
<gene>
    <name evidence="5" type="ORF">GGX14DRAFT_56671</name>
</gene>
<evidence type="ECO:0000313" key="5">
    <source>
        <dbReference type="EMBL" id="KAJ7189863.1"/>
    </source>
</evidence>
<evidence type="ECO:0000256" key="3">
    <source>
        <dbReference type="ARBA" id="ARBA00022691"/>
    </source>
</evidence>
<dbReference type="InterPro" id="IPR029063">
    <property type="entry name" value="SAM-dependent_MTases_sf"/>
</dbReference>
<dbReference type="SUPFAM" id="SSF53335">
    <property type="entry name" value="S-adenosyl-L-methionine-dependent methyltransferases"/>
    <property type="match status" value="1"/>
</dbReference>
<accession>A0AAD6UKX9</accession>
<dbReference type="Proteomes" id="UP001219525">
    <property type="component" value="Unassembled WGS sequence"/>
</dbReference>
<evidence type="ECO:0000259" key="4">
    <source>
        <dbReference type="PROSITE" id="PS50926"/>
    </source>
</evidence>
<dbReference type="GO" id="GO:0006396">
    <property type="term" value="P:RNA processing"/>
    <property type="evidence" value="ECO:0007669"/>
    <property type="project" value="InterPro"/>
</dbReference>
<keyword evidence="2" id="KW-0808">Transferase</keyword>
<dbReference type="GO" id="GO:0032259">
    <property type="term" value="P:methylation"/>
    <property type="evidence" value="ECO:0007669"/>
    <property type="project" value="UniProtKB-KW"/>
</dbReference>
<dbReference type="FunFam" id="2.40.50.140:FF:000201">
    <property type="entry name" value="TRM2p tRNA methyltransferase"/>
    <property type="match status" value="1"/>
</dbReference>
<dbReference type="InterPro" id="IPR002792">
    <property type="entry name" value="TRAM_dom"/>
</dbReference>
<dbReference type="InterPro" id="IPR012340">
    <property type="entry name" value="NA-bd_OB-fold"/>
</dbReference>
<dbReference type="PANTHER" id="PTHR11061">
    <property type="entry name" value="RNA M5U METHYLTRANSFERASE"/>
    <property type="match status" value="1"/>
</dbReference>
<organism evidence="5 6">
    <name type="scientific">Mycena pura</name>
    <dbReference type="NCBI Taxonomy" id="153505"/>
    <lineage>
        <taxon>Eukaryota</taxon>
        <taxon>Fungi</taxon>
        <taxon>Dikarya</taxon>
        <taxon>Basidiomycota</taxon>
        <taxon>Agaricomycotina</taxon>
        <taxon>Agaricomycetes</taxon>
        <taxon>Agaricomycetidae</taxon>
        <taxon>Agaricales</taxon>
        <taxon>Marasmiineae</taxon>
        <taxon>Mycenaceae</taxon>
        <taxon>Mycena</taxon>
    </lineage>
</organism>
<proteinExistence type="predicted"/>
<dbReference type="InterPro" id="IPR010280">
    <property type="entry name" value="U5_MeTrfase_fam"/>
</dbReference>
<dbReference type="PROSITE" id="PS50926">
    <property type="entry name" value="TRAM"/>
    <property type="match status" value="1"/>
</dbReference>
<evidence type="ECO:0000256" key="2">
    <source>
        <dbReference type="ARBA" id="ARBA00022679"/>
    </source>
</evidence>
<dbReference type="AlphaFoldDB" id="A0AAD6UKX9"/>
<reference evidence="5" key="1">
    <citation type="submission" date="2023-03" db="EMBL/GenBank/DDBJ databases">
        <title>Massive genome expansion in bonnet fungi (Mycena s.s.) driven by repeated elements and novel gene families across ecological guilds.</title>
        <authorList>
            <consortium name="Lawrence Berkeley National Laboratory"/>
            <person name="Harder C.B."/>
            <person name="Miyauchi S."/>
            <person name="Viragh M."/>
            <person name="Kuo A."/>
            <person name="Thoen E."/>
            <person name="Andreopoulos B."/>
            <person name="Lu D."/>
            <person name="Skrede I."/>
            <person name="Drula E."/>
            <person name="Henrissat B."/>
            <person name="Morin E."/>
            <person name="Kohler A."/>
            <person name="Barry K."/>
            <person name="LaButti K."/>
            <person name="Morin E."/>
            <person name="Salamov A."/>
            <person name="Lipzen A."/>
            <person name="Mereny Z."/>
            <person name="Hegedus B."/>
            <person name="Baldrian P."/>
            <person name="Stursova M."/>
            <person name="Weitz H."/>
            <person name="Taylor A."/>
            <person name="Grigoriev I.V."/>
            <person name="Nagy L.G."/>
            <person name="Martin F."/>
            <person name="Kauserud H."/>
        </authorList>
    </citation>
    <scope>NUCLEOTIDE SEQUENCE</scope>
    <source>
        <strain evidence="5">9144</strain>
    </source>
</reference>
<keyword evidence="6" id="KW-1185">Reference proteome</keyword>
<comment type="caution">
    <text evidence="5">The sequence shown here is derived from an EMBL/GenBank/DDBJ whole genome shotgun (WGS) entry which is preliminary data.</text>
</comment>
<dbReference type="GO" id="GO:0008173">
    <property type="term" value="F:RNA methyltransferase activity"/>
    <property type="evidence" value="ECO:0007669"/>
    <property type="project" value="InterPro"/>
</dbReference>
<dbReference type="Gene3D" id="3.40.50.150">
    <property type="entry name" value="Vaccinia Virus protein VP39"/>
    <property type="match status" value="1"/>
</dbReference>
<dbReference type="EMBL" id="JARJCW010000164">
    <property type="protein sequence ID" value="KAJ7189863.1"/>
    <property type="molecule type" value="Genomic_DNA"/>
</dbReference>
<dbReference type="SUPFAM" id="SSF50249">
    <property type="entry name" value="Nucleic acid-binding proteins"/>
    <property type="match status" value="1"/>
</dbReference>
<keyword evidence="3" id="KW-0949">S-adenosyl-L-methionine</keyword>
<dbReference type="PANTHER" id="PTHR11061:SF30">
    <property type="entry name" value="TRNA (URACIL(54)-C(5))-METHYLTRANSFERASE"/>
    <property type="match status" value="1"/>
</dbReference>
<feature type="non-terminal residue" evidence="5">
    <location>
        <position position="1"/>
    </location>
</feature>
<keyword evidence="1" id="KW-0489">Methyltransferase</keyword>
<name>A0AAD6UKX9_9AGAR</name>